<keyword evidence="2" id="KW-1185">Reference proteome</keyword>
<reference evidence="1 2" key="1">
    <citation type="submission" date="2016-01" db="EMBL/GenBank/DDBJ databases">
        <title>High potential of lignocellulose degradation of a new Verrucomicrobia species.</title>
        <authorList>
            <person name="Wang Y."/>
            <person name="Shi Y."/>
            <person name="Qiu Z."/>
            <person name="Liu S."/>
            <person name="Yang H."/>
        </authorList>
    </citation>
    <scope>NUCLEOTIDE SEQUENCE [LARGE SCALE GENOMIC DNA]</scope>
    <source>
        <strain evidence="1 2">TSB47</strain>
    </source>
</reference>
<organism evidence="1 2">
    <name type="scientific">Termitidicoccus mucosus</name>
    <dbReference type="NCBI Taxonomy" id="1184151"/>
    <lineage>
        <taxon>Bacteria</taxon>
        <taxon>Pseudomonadati</taxon>
        <taxon>Verrucomicrobiota</taxon>
        <taxon>Opitutia</taxon>
        <taxon>Opitutales</taxon>
        <taxon>Opitutaceae</taxon>
        <taxon>Termitidicoccus</taxon>
    </lineage>
</organism>
<evidence type="ECO:0000313" key="1">
    <source>
        <dbReference type="EMBL" id="OAM91644.1"/>
    </source>
</evidence>
<protein>
    <submittedName>
        <fullName evidence="1">Uncharacterized protein</fullName>
    </submittedName>
</protein>
<dbReference type="Proteomes" id="UP000078486">
    <property type="component" value="Unassembled WGS sequence"/>
</dbReference>
<name>A0A178IP23_9BACT</name>
<dbReference type="AlphaFoldDB" id="A0A178IP23"/>
<dbReference type="EMBL" id="LRRQ01000018">
    <property type="protein sequence ID" value="OAM91644.1"/>
    <property type="molecule type" value="Genomic_DNA"/>
</dbReference>
<dbReference type="STRING" id="1184151.AW736_02260"/>
<comment type="caution">
    <text evidence="1">The sequence shown here is derived from an EMBL/GenBank/DDBJ whole genome shotgun (WGS) entry which is preliminary data.</text>
</comment>
<sequence>MKLTSIIGARQREMDAWHLAQHPEQVAELLAARDWERLIPFADAIAADVPVQLAATDPALYRTLRKAVTEIHVRGLALNPDALRRQVRRPNRTSAKFP</sequence>
<evidence type="ECO:0000313" key="2">
    <source>
        <dbReference type="Proteomes" id="UP000078486"/>
    </source>
</evidence>
<accession>A0A178IP23</accession>
<proteinExistence type="predicted"/>
<gene>
    <name evidence="1" type="ORF">AW736_02260</name>
</gene>